<dbReference type="EMBL" id="JANRMS010000690">
    <property type="protein sequence ID" value="KAJ3535746.1"/>
    <property type="molecule type" value="Genomic_DNA"/>
</dbReference>
<accession>A0ACC1SAR1</accession>
<keyword evidence="2" id="KW-1185">Reference proteome</keyword>
<proteinExistence type="predicted"/>
<organism evidence="1 2">
    <name type="scientific">Fusarium decemcellulare</name>
    <dbReference type="NCBI Taxonomy" id="57161"/>
    <lineage>
        <taxon>Eukaryota</taxon>
        <taxon>Fungi</taxon>
        <taxon>Dikarya</taxon>
        <taxon>Ascomycota</taxon>
        <taxon>Pezizomycotina</taxon>
        <taxon>Sordariomycetes</taxon>
        <taxon>Hypocreomycetidae</taxon>
        <taxon>Hypocreales</taxon>
        <taxon>Nectriaceae</taxon>
        <taxon>Fusarium</taxon>
        <taxon>Fusarium decemcellulare species complex</taxon>
    </lineage>
</organism>
<reference evidence="1" key="1">
    <citation type="submission" date="2022-08" db="EMBL/GenBank/DDBJ databases">
        <title>Genome Sequence of Fusarium decemcellulare.</title>
        <authorList>
            <person name="Buettner E."/>
        </authorList>
    </citation>
    <scope>NUCLEOTIDE SEQUENCE</scope>
    <source>
        <strain evidence="1">Babe19</strain>
    </source>
</reference>
<protein>
    <submittedName>
        <fullName evidence="1">Uncharacterized protein</fullName>
    </submittedName>
</protein>
<name>A0ACC1SAR1_9HYPO</name>
<dbReference type="Proteomes" id="UP001148629">
    <property type="component" value="Unassembled WGS sequence"/>
</dbReference>
<sequence length="599" mass="67444">MEPFWPVTDKGVLGPLPSTTAAIPFKPITSSPDMPLLPFTTQGYSPNDPGVLEFAWDIAQLNTILPSLTPKPVLPPIKLRFLAKLTATHGMVNSFECPNPFTRRQIISTLTRSQKLLPSTGSTSPPVTTTWHEPVQFFNAQYFVPYTGDLNGWTYSGAPSQAGTLGNSDLIQNGDVARLHPLASKSREIVRGICQKMQCRTTTANWSQSTERSCARFFSAPNLERFMESFWQFWYPNWPIIHKPTFLVSQRNPKLIASLILVGACMAPDKSDRDQAMIWVEVVEDWVYSDPDFCEDPIPPTADGSHLSQIETRLDLLRAAYAVMVVLTWEGSERQMTRARRTRLTQIVCVARSLFFFAPPHSGRLISSGNNFADWKLFALIEECARTLLYVFVIDCAFVMFHNTPPRMVTSELRFSLACPEACFHASDPEMWLIRMDECQPPCQGMSLTEAISLIMRGDLDDKEWEVLEEMSTLNLFAITSAFHNLIFYHHHGPNHGLKSPPITRGLRNWVRAWGDRNIAPVDDESPQVEPLEGGEKIGFYRYTREYWGLAVILYNQPGYTRNRLVDLGTGTADSSDMGGLHDLIVRFQGVDLGEALVT</sequence>
<comment type="caution">
    <text evidence="1">The sequence shown here is derived from an EMBL/GenBank/DDBJ whole genome shotgun (WGS) entry which is preliminary data.</text>
</comment>
<evidence type="ECO:0000313" key="2">
    <source>
        <dbReference type="Proteomes" id="UP001148629"/>
    </source>
</evidence>
<gene>
    <name evidence="1" type="ORF">NM208_g7013</name>
</gene>
<evidence type="ECO:0000313" key="1">
    <source>
        <dbReference type="EMBL" id="KAJ3535746.1"/>
    </source>
</evidence>